<dbReference type="EMBL" id="CM056742">
    <property type="protein sequence ID" value="KAJ8681211.1"/>
    <property type="molecule type" value="Genomic_DNA"/>
</dbReference>
<proteinExistence type="predicted"/>
<name>A0ACC2PDX0_9HYME</name>
<accession>A0ACC2PDX0</accession>
<reference evidence="1" key="1">
    <citation type="submission" date="2023-04" db="EMBL/GenBank/DDBJ databases">
        <title>A chromosome-level genome assembly of the parasitoid wasp Eretmocerus hayati.</title>
        <authorList>
            <person name="Zhong Y."/>
            <person name="Liu S."/>
            <person name="Liu Y."/>
        </authorList>
    </citation>
    <scope>NUCLEOTIDE SEQUENCE</scope>
    <source>
        <strain evidence="1">ZJU_SS_LIU_2023</strain>
    </source>
</reference>
<organism evidence="1 2">
    <name type="scientific">Eretmocerus hayati</name>
    <dbReference type="NCBI Taxonomy" id="131215"/>
    <lineage>
        <taxon>Eukaryota</taxon>
        <taxon>Metazoa</taxon>
        <taxon>Ecdysozoa</taxon>
        <taxon>Arthropoda</taxon>
        <taxon>Hexapoda</taxon>
        <taxon>Insecta</taxon>
        <taxon>Pterygota</taxon>
        <taxon>Neoptera</taxon>
        <taxon>Endopterygota</taxon>
        <taxon>Hymenoptera</taxon>
        <taxon>Apocrita</taxon>
        <taxon>Proctotrupomorpha</taxon>
        <taxon>Chalcidoidea</taxon>
        <taxon>Aphelinidae</taxon>
        <taxon>Aphelininae</taxon>
        <taxon>Eretmocerus</taxon>
    </lineage>
</organism>
<evidence type="ECO:0000313" key="1">
    <source>
        <dbReference type="EMBL" id="KAJ8681211.1"/>
    </source>
</evidence>
<keyword evidence="2" id="KW-1185">Reference proteome</keyword>
<gene>
    <name evidence="1" type="ORF">QAD02_016998</name>
</gene>
<dbReference type="Proteomes" id="UP001239111">
    <property type="component" value="Chromosome 2"/>
</dbReference>
<evidence type="ECO:0000313" key="2">
    <source>
        <dbReference type="Proteomes" id="UP001239111"/>
    </source>
</evidence>
<comment type="caution">
    <text evidence="1">The sequence shown here is derived from an EMBL/GenBank/DDBJ whole genome shotgun (WGS) entry which is preliminary data.</text>
</comment>
<protein>
    <submittedName>
        <fullName evidence="1">Uncharacterized protein</fullName>
    </submittedName>
</protein>
<sequence>MTNWSAGNIFSGSRAESCSSRSSLAVGACGHPGADEPHSWLALRLRPGFLGWVGWKARHARRYRHAVCSATACTLEKLTAPGGPGAVAPGRYSGKLASAASAS</sequence>